<dbReference type="PANTHER" id="PTHR11735">
    <property type="entry name" value="TRNA N6-ADENOSINE THREONYLCARBAMOYLTRANSFERASE"/>
    <property type="match status" value="1"/>
</dbReference>
<dbReference type="Pfam" id="PF00814">
    <property type="entry name" value="TsaD"/>
    <property type="match status" value="1"/>
</dbReference>
<dbReference type="InterPro" id="IPR043129">
    <property type="entry name" value="ATPase_NBD"/>
</dbReference>
<sequence>MKILGISSATKTISVGLVDQDKLLAELTFSGLEAFTEDLIVYIKKIIDESGVKPECIAVTEGPGAYSGLRGGMATAKTLAQVMKIPVVGVSTLEAIAYNMIDVDGTVAAVTHAKSDDYNFALFGIANREIKRLTDDLLVSKDRLEKKLAHIKRCDGLPRGSSVAFLAQGKEKVDLLKLHPKYSHKPNIREYK</sequence>
<reference evidence="2 3" key="1">
    <citation type="journal article" date="2016" name="Nat. Commun.">
        <title>Thousands of microbial genomes shed light on interconnected biogeochemical processes in an aquifer system.</title>
        <authorList>
            <person name="Anantharaman K."/>
            <person name="Brown C.T."/>
            <person name="Hug L.A."/>
            <person name="Sharon I."/>
            <person name="Castelle C.J."/>
            <person name="Probst A.J."/>
            <person name="Thomas B.C."/>
            <person name="Singh A."/>
            <person name="Wilkins M.J."/>
            <person name="Karaoz U."/>
            <person name="Brodie E.L."/>
            <person name="Williams K.H."/>
            <person name="Hubbard S.S."/>
            <person name="Banfield J.F."/>
        </authorList>
    </citation>
    <scope>NUCLEOTIDE SEQUENCE [LARGE SCALE GENOMIC DNA]</scope>
</reference>
<dbReference type="NCBIfam" id="TIGR03725">
    <property type="entry name" value="T6A_YeaZ"/>
    <property type="match status" value="1"/>
</dbReference>
<dbReference type="SUPFAM" id="SSF53067">
    <property type="entry name" value="Actin-like ATPase domain"/>
    <property type="match status" value="1"/>
</dbReference>
<dbReference type="InterPro" id="IPR022496">
    <property type="entry name" value="T6A_TsaB"/>
</dbReference>
<dbReference type="GO" id="GO:0005829">
    <property type="term" value="C:cytosol"/>
    <property type="evidence" value="ECO:0007669"/>
    <property type="project" value="TreeGrafter"/>
</dbReference>
<evidence type="ECO:0000259" key="1">
    <source>
        <dbReference type="Pfam" id="PF00814"/>
    </source>
</evidence>
<protein>
    <submittedName>
        <fullName evidence="2">tRNA (Adenosine(37)-N6)-threonylcarbamoyltransferase complex dimerization subunit type 1 TsaB</fullName>
    </submittedName>
</protein>
<keyword evidence="2" id="KW-0808">Transferase</keyword>
<evidence type="ECO:0000313" key="3">
    <source>
        <dbReference type="Proteomes" id="UP000179242"/>
    </source>
</evidence>
<dbReference type="PANTHER" id="PTHR11735:SF11">
    <property type="entry name" value="TRNA THREONYLCARBAMOYLADENOSINE BIOSYNTHESIS PROTEIN TSAB"/>
    <property type="match status" value="1"/>
</dbReference>
<dbReference type="Gene3D" id="3.30.420.40">
    <property type="match status" value="2"/>
</dbReference>
<dbReference type="GO" id="GO:0002949">
    <property type="term" value="P:tRNA threonylcarbamoyladenosine modification"/>
    <property type="evidence" value="ECO:0007669"/>
    <property type="project" value="InterPro"/>
</dbReference>
<dbReference type="InterPro" id="IPR000905">
    <property type="entry name" value="Gcp-like_dom"/>
</dbReference>
<comment type="caution">
    <text evidence="2">The sequence shown here is derived from an EMBL/GenBank/DDBJ whole genome shotgun (WGS) entry which is preliminary data.</text>
</comment>
<gene>
    <name evidence="2" type="ORF">A2438_07180</name>
</gene>
<dbReference type="Proteomes" id="UP000179242">
    <property type="component" value="Unassembled WGS sequence"/>
</dbReference>
<dbReference type="AlphaFoldDB" id="A0A1F4U2W8"/>
<feature type="domain" description="Gcp-like" evidence="1">
    <location>
        <begin position="34"/>
        <end position="130"/>
    </location>
</feature>
<dbReference type="GO" id="GO:0016740">
    <property type="term" value="F:transferase activity"/>
    <property type="evidence" value="ECO:0007669"/>
    <property type="project" value="UniProtKB-KW"/>
</dbReference>
<dbReference type="EMBL" id="MEUJ01000011">
    <property type="protein sequence ID" value="OGC39286.1"/>
    <property type="molecule type" value="Genomic_DNA"/>
</dbReference>
<accession>A0A1F4U2W8</accession>
<proteinExistence type="predicted"/>
<name>A0A1F4U2W8_UNCSA</name>
<organism evidence="2 3">
    <name type="scientific">candidate division WOR-1 bacterium RIFOXYC2_FULL_46_14</name>
    <dbReference type="NCBI Taxonomy" id="1802587"/>
    <lineage>
        <taxon>Bacteria</taxon>
        <taxon>Bacillati</taxon>
        <taxon>Saganbacteria</taxon>
    </lineage>
</organism>
<evidence type="ECO:0000313" key="2">
    <source>
        <dbReference type="EMBL" id="OGC39286.1"/>
    </source>
</evidence>